<dbReference type="AlphaFoldDB" id="A0A673KN12"/>
<dbReference type="Proteomes" id="UP000472270">
    <property type="component" value="Unassembled WGS sequence"/>
</dbReference>
<dbReference type="PANTHER" id="PTHR22870">
    <property type="entry name" value="REGULATOR OF CHROMOSOME CONDENSATION"/>
    <property type="match status" value="1"/>
</dbReference>
<evidence type="ECO:0000313" key="4">
    <source>
        <dbReference type="Proteomes" id="UP000472270"/>
    </source>
</evidence>
<name>A0A673KN12_9TELE</name>
<organism evidence="3 4">
    <name type="scientific">Sinocyclocheilus rhinocerous</name>
    <dbReference type="NCBI Taxonomy" id="307959"/>
    <lineage>
        <taxon>Eukaryota</taxon>
        <taxon>Metazoa</taxon>
        <taxon>Chordata</taxon>
        <taxon>Craniata</taxon>
        <taxon>Vertebrata</taxon>
        <taxon>Euteleostomi</taxon>
        <taxon>Actinopterygii</taxon>
        <taxon>Neopterygii</taxon>
        <taxon>Teleostei</taxon>
        <taxon>Ostariophysi</taxon>
        <taxon>Cypriniformes</taxon>
        <taxon>Cyprinidae</taxon>
        <taxon>Cyprininae</taxon>
        <taxon>Sinocyclocheilus</taxon>
    </lineage>
</organism>
<dbReference type="Pfam" id="PF00415">
    <property type="entry name" value="RCC1"/>
    <property type="match status" value="3"/>
</dbReference>
<protein>
    <submittedName>
        <fullName evidence="3">Uncharacterized protein</fullName>
    </submittedName>
</protein>
<evidence type="ECO:0000256" key="1">
    <source>
        <dbReference type="ARBA" id="ARBA00022737"/>
    </source>
</evidence>
<dbReference type="PANTHER" id="PTHR22870:SF440">
    <property type="entry name" value="RETINITIS PIGMENTOSA GTPASE REGULATOR B-RELATED"/>
    <property type="match status" value="1"/>
</dbReference>
<dbReference type="InterPro" id="IPR009091">
    <property type="entry name" value="RCC1/BLIP-II"/>
</dbReference>
<accession>A0A673KN12</accession>
<evidence type="ECO:0000256" key="2">
    <source>
        <dbReference type="PROSITE-ProRule" id="PRU00235"/>
    </source>
</evidence>
<sequence>ANNVPCRLWLKNDIPMHISSGQSHSAFVTEQGRMFAFGNNNRGQLGLQTKGPVNKPICVKALKGERAQFVACGTDLVSTSKLEIFAAGGNSDGQLGLGHCNDSISFQRLHTFCDYALNCSLLPKELKLGQPIQWVSCGYRHSALVTDNGDVFTFGESADGRLGLSAHQLANHSHPQRVQSLHGVLQVACGGKHTLALTGDVNIHDSVLKTFGHFSCMNVNPLNTFYYLLDNKISNQV</sequence>
<keyword evidence="1" id="KW-0677">Repeat</keyword>
<feature type="repeat" description="RCC1" evidence="2">
    <location>
        <begin position="32"/>
        <end position="83"/>
    </location>
</feature>
<proteinExistence type="predicted"/>
<dbReference type="Ensembl" id="ENSSRHT00000068960.1">
    <property type="protein sequence ID" value="ENSSRHP00000067130.1"/>
    <property type="gene ID" value="ENSSRHG00000033354.1"/>
</dbReference>
<keyword evidence="4" id="KW-1185">Reference proteome</keyword>
<dbReference type="InterPro" id="IPR000408">
    <property type="entry name" value="Reg_chr_condens"/>
</dbReference>
<dbReference type="SUPFAM" id="SSF50985">
    <property type="entry name" value="RCC1/BLIP-II"/>
    <property type="match status" value="1"/>
</dbReference>
<dbReference type="Gene3D" id="2.130.10.30">
    <property type="entry name" value="Regulator of chromosome condensation 1/beta-lactamase-inhibitor protein II"/>
    <property type="match status" value="2"/>
</dbReference>
<dbReference type="PROSITE" id="PS00626">
    <property type="entry name" value="RCC1_2"/>
    <property type="match status" value="3"/>
</dbReference>
<dbReference type="PRINTS" id="PR00633">
    <property type="entry name" value="RCCNDNSATION"/>
</dbReference>
<reference evidence="3" key="1">
    <citation type="submission" date="2025-08" db="UniProtKB">
        <authorList>
            <consortium name="Ensembl"/>
        </authorList>
    </citation>
    <scope>IDENTIFICATION</scope>
</reference>
<feature type="repeat" description="RCC1" evidence="2">
    <location>
        <begin position="82"/>
        <end position="148"/>
    </location>
</feature>
<dbReference type="InterPro" id="IPR051210">
    <property type="entry name" value="Ub_ligase/GEF_domain"/>
</dbReference>
<feature type="repeat" description="RCC1" evidence="2">
    <location>
        <begin position="149"/>
        <end position="200"/>
    </location>
</feature>
<reference evidence="3" key="2">
    <citation type="submission" date="2025-09" db="UniProtKB">
        <authorList>
            <consortium name="Ensembl"/>
        </authorList>
    </citation>
    <scope>IDENTIFICATION</scope>
</reference>
<evidence type="ECO:0000313" key="3">
    <source>
        <dbReference type="Ensembl" id="ENSSRHP00000067130.1"/>
    </source>
</evidence>
<dbReference type="PROSITE" id="PS50012">
    <property type="entry name" value="RCC1_3"/>
    <property type="match status" value="3"/>
</dbReference>